<dbReference type="UniPathway" id="UPA00335"/>
<evidence type="ECO:0000256" key="5">
    <source>
        <dbReference type="ARBA" id="ARBA00022723"/>
    </source>
</evidence>
<dbReference type="GO" id="GO:0003998">
    <property type="term" value="F:acylphosphatase activity"/>
    <property type="evidence" value="ECO:0007669"/>
    <property type="project" value="UniProtKB-EC"/>
</dbReference>
<evidence type="ECO:0000256" key="10">
    <source>
        <dbReference type="SAM" id="MobiDB-lite"/>
    </source>
</evidence>
<dbReference type="InterPro" id="IPR004421">
    <property type="entry name" value="Carbamoyltransferase_HypF"/>
</dbReference>
<dbReference type="Pfam" id="PF17788">
    <property type="entry name" value="HypF_C"/>
    <property type="match status" value="1"/>
</dbReference>
<name>H6UNY1_STRCW</name>
<keyword evidence="7" id="KW-0862">Zinc</keyword>
<evidence type="ECO:0000313" key="13">
    <source>
        <dbReference type="EMBL" id="AEZ64516.1"/>
    </source>
</evidence>
<proteinExistence type="inferred from homology"/>
<dbReference type="EC" id="3.6.1.7" evidence="9"/>
<dbReference type="AlphaFoldDB" id="H6UNY1"/>
<dbReference type="InterPro" id="IPR019812">
    <property type="entry name" value="Hydgase_assmbl_chp_CS"/>
</dbReference>
<evidence type="ECO:0000256" key="7">
    <source>
        <dbReference type="ARBA" id="ARBA00022833"/>
    </source>
</evidence>
<dbReference type="InterPro" id="IPR011125">
    <property type="entry name" value="Znf_HypF"/>
</dbReference>
<dbReference type="PROSITE" id="PS51163">
    <property type="entry name" value="YRDC"/>
    <property type="match status" value="1"/>
</dbReference>
<feature type="domain" description="Acylphosphatase-like" evidence="11">
    <location>
        <begin position="99"/>
        <end position="185"/>
    </location>
</feature>
<dbReference type="Pfam" id="PF07503">
    <property type="entry name" value="zf-HYPF"/>
    <property type="match status" value="2"/>
</dbReference>
<comment type="catalytic activity">
    <reaction evidence="8">
        <text>C-terminal L-cysteinyl-[HypE protein] + carbamoyl phosphate + ATP + H2O = C-terminal S-carboxamide-L-cysteinyl-[HypE protein] + AMP + phosphate + diphosphate + H(+)</text>
        <dbReference type="Rhea" id="RHEA:55636"/>
        <dbReference type="Rhea" id="RHEA-COMP:14247"/>
        <dbReference type="Rhea" id="RHEA-COMP:14392"/>
        <dbReference type="ChEBI" id="CHEBI:15377"/>
        <dbReference type="ChEBI" id="CHEBI:15378"/>
        <dbReference type="ChEBI" id="CHEBI:30616"/>
        <dbReference type="ChEBI" id="CHEBI:33019"/>
        <dbReference type="ChEBI" id="CHEBI:43474"/>
        <dbReference type="ChEBI" id="CHEBI:58228"/>
        <dbReference type="ChEBI" id="CHEBI:76913"/>
        <dbReference type="ChEBI" id="CHEBI:139126"/>
        <dbReference type="ChEBI" id="CHEBI:456215"/>
    </reaction>
</comment>
<evidence type="ECO:0000256" key="3">
    <source>
        <dbReference type="ARBA" id="ARBA00008097"/>
    </source>
</evidence>
<comment type="catalytic activity">
    <reaction evidence="9">
        <text>an acyl phosphate + H2O = a carboxylate + phosphate + H(+)</text>
        <dbReference type="Rhea" id="RHEA:14965"/>
        <dbReference type="ChEBI" id="CHEBI:15377"/>
        <dbReference type="ChEBI" id="CHEBI:15378"/>
        <dbReference type="ChEBI" id="CHEBI:29067"/>
        <dbReference type="ChEBI" id="CHEBI:43474"/>
        <dbReference type="ChEBI" id="CHEBI:59918"/>
        <dbReference type="EC" id="3.6.1.7"/>
    </reaction>
</comment>
<dbReference type="PROSITE" id="PS01097">
    <property type="entry name" value="HUPF_HYPC"/>
    <property type="match status" value="1"/>
</dbReference>
<dbReference type="InterPro" id="IPR001109">
    <property type="entry name" value="Hydrogenase_HupF/HypC"/>
</dbReference>
<dbReference type="Gene3D" id="2.30.30.140">
    <property type="match status" value="1"/>
</dbReference>
<comment type="similarity">
    <text evidence="2">Belongs to the HupF/HypC family.</text>
</comment>
<keyword evidence="4" id="KW-0436">Ligase</keyword>
<sequence>MCLGIPGQVVETVEGYAGQLALVDVEGARRRVNVGMLDAPPAAGDWVLLHMGFALEIIDEAKAAQALSGLEMMGSGARSAEKPEADPEADPAPRQPRVRRRFEVRGVVQGVGFRPFVYVTAAELALVGAVSNTGAGVLAEVEGDLEAVAEFGRRLRDRPPPLAVVESVTQTDLPLVGGAGFTIEDSSASDRARTLVSPDIATCQDCLTELRDPENRRHRHPFITCTHCGPRFTIVTGLPYDRAATTMAPFPMCADCRTEYGDPRDRRFHAQPIACHACGPRLELITKDGGTPLHGDEALRAARRLLAEGRIVAVKGLGGYHLACDARDEAAVARLRRRKHRGGKPFAVMVADLGVAGELVTLTEGGTALLTGARKPIVLLPRRTPAPARGVAHAVAPGSPDLGLMLPYTPLHVLLLGLDGDAPGPDALVMTSGNRSGERIVTDDARALSELAPLVDAWLRHDRAIQVPCDDSVSRFVADAELPLRRSRGYAPLPLALPFEVPPLLAAGADLKNTCALGEGGYAWVSQHVGDLDDLSTVEALTRTADHLALLTGVAPEQLVADRHPGYRSGVWARTHARGRAVRTVQHHHAHIASVMGEHGLGPGESVIGFAFDGTGHGTDGAVWGGEALIAGYKSFRRAAHLAYVPLAGGDASVLRPYRMALAHLRAAGVAWDEELPSVAACPAPERGVLAHQFATDFGCVPTSSMGRLFDAVASLAGVRHEVAYEAEAAIELEGLARAAPPEPAGSGYAFGSRPAPGSGEPVVADPGPVVRAVVSDVRAGVAPELIAARFHTAVARLTADLAELCRKQTGLGVVALGGGVFQNAVLLEATQQALEERDFTVLRPRLLPPNDGGLAFGQLLIAASGG</sequence>
<dbReference type="Gene3D" id="3.30.110.120">
    <property type="match status" value="1"/>
</dbReference>
<keyword evidence="6" id="KW-0863">Zinc-finger</keyword>
<dbReference type="GO" id="GO:0008270">
    <property type="term" value="F:zinc ion binding"/>
    <property type="evidence" value="ECO:0007669"/>
    <property type="project" value="UniProtKB-KW"/>
</dbReference>
<accession>H6UNY1</accession>
<feature type="active site" evidence="9">
    <location>
        <position position="114"/>
    </location>
</feature>
<dbReference type="PROSITE" id="PS00150">
    <property type="entry name" value="ACYLPHOSPHATASE_1"/>
    <property type="match status" value="1"/>
</dbReference>
<feature type="active site" evidence="9">
    <location>
        <position position="132"/>
    </location>
</feature>
<evidence type="ECO:0000256" key="8">
    <source>
        <dbReference type="ARBA" id="ARBA00048220"/>
    </source>
</evidence>
<dbReference type="NCBIfam" id="TIGR00143">
    <property type="entry name" value="hypF"/>
    <property type="match status" value="1"/>
</dbReference>
<protein>
    <recommendedName>
        <fullName evidence="9">acylphosphatase</fullName>
        <ecNumber evidence="9">3.6.1.7</ecNumber>
    </recommendedName>
</protein>
<dbReference type="InterPro" id="IPR017945">
    <property type="entry name" value="DHBP_synth_RibB-like_a/b_dom"/>
</dbReference>
<dbReference type="GO" id="GO:0003725">
    <property type="term" value="F:double-stranded RNA binding"/>
    <property type="evidence" value="ECO:0007669"/>
    <property type="project" value="InterPro"/>
</dbReference>
<reference evidence="13" key="1">
    <citation type="journal article" date="2012" name="Appl. Environ. Microbiol.">
        <title>Identification of the Herboxidiene Biosynthetic Gene Cluster in Streptomyces chromofuscus ATCC 49982.</title>
        <authorList>
            <person name="Shao L."/>
            <person name="Zi J."/>
            <person name="Zeng J."/>
            <person name="Zhan J."/>
        </authorList>
    </citation>
    <scope>NUCLEOTIDE SEQUENCE</scope>
    <source>
        <strain evidence="13">A7847</strain>
    </source>
</reference>
<dbReference type="Gene3D" id="3.30.420.40">
    <property type="match status" value="1"/>
</dbReference>
<dbReference type="Pfam" id="PF01455">
    <property type="entry name" value="HupF_HypC"/>
    <property type="match status" value="1"/>
</dbReference>
<dbReference type="PANTHER" id="PTHR42959">
    <property type="entry name" value="CARBAMOYLTRANSFERASE"/>
    <property type="match status" value="1"/>
</dbReference>
<dbReference type="SUPFAM" id="SSF55821">
    <property type="entry name" value="YrdC/RibB"/>
    <property type="match status" value="1"/>
</dbReference>
<dbReference type="SUPFAM" id="SSF159127">
    <property type="entry name" value="HupF/HypC-like"/>
    <property type="match status" value="1"/>
</dbReference>
<comment type="pathway">
    <text evidence="1">Protein modification; [NiFe] hydrogenase maturation.</text>
</comment>
<feature type="domain" description="YrdC-like" evidence="12">
    <location>
        <begin position="296"/>
        <end position="489"/>
    </location>
</feature>
<dbReference type="PANTHER" id="PTHR42959:SF1">
    <property type="entry name" value="CARBAMOYLTRANSFERASE HYPF"/>
    <property type="match status" value="1"/>
</dbReference>
<organism evidence="13">
    <name type="scientific">Streptomyces chromofuscus</name>
    <dbReference type="NCBI Taxonomy" id="42881"/>
    <lineage>
        <taxon>Bacteria</taxon>
        <taxon>Bacillati</taxon>
        <taxon>Actinomycetota</taxon>
        <taxon>Actinomycetes</taxon>
        <taxon>Kitasatosporales</taxon>
        <taxon>Streptomycetaceae</taxon>
        <taxon>Streptomyces</taxon>
    </lineage>
</organism>
<dbReference type="Pfam" id="PF22521">
    <property type="entry name" value="HypF_C_2"/>
    <property type="match status" value="1"/>
</dbReference>
<dbReference type="Pfam" id="PF01300">
    <property type="entry name" value="Sua5_yciO_yrdC"/>
    <property type="match status" value="1"/>
</dbReference>
<dbReference type="PRINTS" id="PR00445">
    <property type="entry name" value="HUPFHYPC"/>
</dbReference>
<dbReference type="PROSITE" id="PS51160">
    <property type="entry name" value="ACYLPHOSPHATASE_3"/>
    <property type="match status" value="1"/>
</dbReference>
<dbReference type="InterPro" id="IPR001792">
    <property type="entry name" value="Acylphosphatase-like_dom"/>
</dbReference>
<evidence type="ECO:0000256" key="1">
    <source>
        <dbReference type="ARBA" id="ARBA00004711"/>
    </source>
</evidence>
<evidence type="ECO:0000259" key="11">
    <source>
        <dbReference type="PROSITE" id="PS51160"/>
    </source>
</evidence>
<dbReference type="InterPro" id="IPR017968">
    <property type="entry name" value="Acylphosphatase_CS"/>
</dbReference>
<keyword evidence="9" id="KW-0378">Hydrolase</keyword>
<dbReference type="EMBL" id="JN671974">
    <property type="protein sequence ID" value="AEZ64516.1"/>
    <property type="molecule type" value="Genomic_DNA"/>
</dbReference>
<feature type="region of interest" description="Disordered" evidence="10">
    <location>
        <begin position="74"/>
        <end position="96"/>
    </location>
</feature>
<dbReference type="Pfam" id="PF00708">
    <property type="entry name" value="Acylphosphatase"/>
    <property type="match status" value="1"/>
</dbReference>
<dbReference type="InterPro" id="IPR051060">
    <property type="entry name" value="Carbamoyltrans_HypF-like"/>
</dbReference>
<evidence type="ECO:0000256" key="9">
    <source>
        <dbReference type="PROSITE-ProRule" id="PRU00520"/>
    </source>
</evidence>
<comment type="similarity">
    <text evidence="3">Belongs to the carbamoyltransferase HypF family.</text>
</comment>
<keyword evidence="5" id="KW-0479">Metal-binding</keyword>
<evidence type="ECO:0000256" key="2">
    <source>
        <dbReference type="ARBA" id="ARBA00006018"/>
    </source>
</evidence>
<gene>
    <name evidence="13" type="ORF">sccontig008-8</name>
</gene>
<dbReference type="GO" id="GO:0051604">
    <property type="term" value="P:protein maturation"/>
    <property type="evidence" value="ECO:0007669"/>
    <property type="project" value="TreeGrafter"/>
</dbReference>
<evidence type="ECO:0000256" key="4">
    <source>
        <dbReference type="ARBA" id="ARBA00022598"/>
    </source>
</evidence>
<dbReference type="NCBIfam" id="TIGR00074">
    <property type="entry name" value="hypC_hupF"/>
    <property type="match status" value="1"/>
</dbReference>
<dbReference type="Gene3D" id="3.30.420.360">
    <property type="match status" value="1"/>
</dbReference>
<dbReference type="InterPro" id="IPR041440">
    <property type="entry name" value="HypF_C"/>
</dbReference>
<dbReference type="SUPFAM" id="SSF54975">
    <property type="entry name" value="Acylphosphatase/BLUF domain-like"/>
    <property type="match status" value="1"/>
</dbReference>
<evidence type="ECO:0000259" key="12">
    <source>
        <dbReference type="PROSITE" id="PS51163"/>
    </source>
</evidence>
<dbReference type="GO" id="GO:0016743">
    <property type="term" value="F:carboxyl- or carbamoyltransferase activity"/>
    <property type="evidence" value="ECO:0007669"/>
    <property type="project" value="InterPro"/>
</dbReference>
<evidence type="ECO:0000256" key="6">
    <source>
        <dbReference type="ARBA" id="ARBA00022771"/>
    </source>
</evidence>
<dbReference type="InterPro" id="IPR055128">
    <property type="entry name" value="HypF_C_2"/>
</dbReference>
<dbReference type="InterPro" id="IPR006070">
    <property type="entry name" value="Sua5-like_dom"/>
</dbReference>
<dbReference type="Gene3D" id="3.90.870.50">
    <property type="match status" value="1"/>
</dbReference>
<dbReference type="GO" id="GO:0016874">
    <property type="term" value="F:ligase activity"/>
    <property type="evidence" value="ECO:0007669"/>
    <property type="project" value="UniProtKB-KW"/>
</dbReference>
<dbReference type="InterPro" id="IPR036046">
    <property type="entry name" value="Acylphosphatase-like_dom_sf"/>
</dbReference>